<name>A0A4U1MIK1_9BACL</name>
<dbReference type="Proteomes" id="UP000310541">
    <property type="component" value="Unassembled WGS sequence"/>
</dbReference>
<reference evidence="1 2" key="1">
    <citation type="submission" date="2019-04" db="EMBL/GenBank/DDBJ databases">
        <title>Genome sequence of Bacillus hwajinpoensis strain Y2.</title>
        <authorList>
            <person name="Fair J.L."/>
            <person name="Maclea K.S."/>
        </authorList>
    </citation>
    <scope>NUCLEOTIDE SEQUENCE [LARGE SCALE GENOMIC DNA]</scope>
    <source>
        <strain evidence="1 2">Y2</strain>
    </source>
</reference>
<protein>
    <recommendedName>
        <fullName evidence="3">Type 4 fimbrial biogenesis protein PilX N-terminal domain-containing protein</fullName>
    </recommendedName>
</protein>
<dbReference type="AlphaFoldDB" id="A0A4U1MIK1"/>
<organism evidence="1 2">
    <name type="scientific">Guptibacillus hwajinpoensis</name>
    <dbReference type="NCBI Taxonomy" id="208199"/>
    <lineage>
        <taxon>Bacteria</taxon>
        <taxon>Bacillati</taxon>
        <taxon>Bacillota</taxon>
        <taxon>Bacilli</taxon>
        <taxon>Bacillales</taxon>
        <taxon>Guptibacillaceae</taxon>
        <taxon>Guptibacillus</taxon>
    </lineage>
</organism>
<evidence type="ECO:0000313" key="1">
    <source>
        <dbReference type="EMBL" id="TKD70306.1"/>
    </source>
</evidence>
<evidence type="ECO:0000313" key="2">
    <source>
        <dbReference type="Proteomes" id="UP000310541"/>
    </source>
</evidence>
<dbReference type="EMBL" id="SWFM01000003">
    <property type="protein sequence ID" value="TKD70306.1"/>
    <property type="molecule type" value="Genomic_DNA"/>
</dbReference>
<sequence>MDLNTFRNEQGSSLVLVLLVTLIFTVLGLSLLSATVNGTKRTELREDDVQATYIAEKGVDEIVQSIQTDLINGIGSSGLTIDNYKSLVDQTINSHKSITSLSHQTGVSVAKVINSYQSTNELKRVIEVESTGTVNSESKTINKKLEIGPNVIPDVLKYAVGAYDTCQKKKNNGSCDTKGEGNLFLHGGVAIQGDLKVDGDLITTNQGYVRYGNHDYWIDTYLPTIKSITDPSSKARIVLGGRVINFTNEPPYKSHIDQFNFTANHYNDVKPEQAFEGNDYPIIEKRDSLGDPVVISDNESVYKYTLNDTSIKGEPIAKKSLSASNDKPLETIITDANFSNENVYPYHLDRYTKGNKTYEDVLNFDNTILKKTNSFKRFGTEGSLSLTGNSSSFSTTSSKNGIYVGNDLIIGNPSNTTNNTSSYDKLKVSGPFYVGNDLTIKGANVEFNALMYVKGDVTIEYSVLKGLSENGKTGSLIVFAEGDIHINNNSQYEDTPSYIRGYFYSKGELELFGVDSNFKIDGGISARKIVLNAVKGKVKSSNPGSNQYQKYNSTYFQLPIYQKNEPSRLQITYNPYIVNTYLELKPQESIIKVISDPVPLNRTKK</sequence>
<gene>
    <name evidence="1" type="ORF">FBF83_13805</name>
</gene>
<proteinExistence type="predicted"/>
<dbReference type="RefSeq" id="WP_136947711.1">
    <property type="nucleotide sequence ID" value="NZ_SWFM01000003.1"/>
</dbReference>
<dbReference type="OrthoDB" id="2730934at2"/>
<evidence type="ECO:0008006" key="3">
    <source>
        <dbReference type="Google" id="ProtNLM"/>
    </source>
</evidence>
<accession>A0A4U1MIK1</accession>
<comment type="caution">
    <text evidence="1">The sequence shown here is derived from an EMBL/GenBank/DDBJ whole genome shotgun (WGS) entry which is preliminary data.</text>
</comment>